<sequence length="116" mass="13527">MKNLFVTIFFIFLPFIFIDHSLAYEYVPVNINDPKVIEMAKFAVKRNNEKFGDMYEFSRVISGRSIDLRPMGNGNGITYDLNIIVVLGRPEQKFQVVVVDWLPPRPRFLAIFKEIP</sequence>
<gene>
    <name evidence="1" type="ORF">L2E82_25923</name>
</gene>
<organism evidence="1 2">
    <name type="scientific">Cichorium intybus</name>
    <name type="common">Chicory</name>
    <dbReference type="NCBI Taxonomy" id="13427"/>
    <lineage>
        <taxon>Eukaryota</taxon>
        <taxon>Viridiplantae</taxon>
        <taxon>Streptophyta</taxon>
        <taxon>Embryophyta</taxon>
        <taxon>Tracheophyta</taxon>
        <taxon>Spermatophyta</taxon>
        <taxon>Magnoliopsida</taxon>
        <taxon>eudicotyledons</taxon>
        <taxon>Gunneridae</taxon>
        <taxon>Pentapetalae</taxon>
        <taxon>asterids</taxon>
        <taxon>campanulids</taxon>
        <taxon>Asterales</taxon>
        <taxon>Asteraceae</taxon>
        <taxon>Cichorioideae</taxon>
        <taxon>Cichorieae</taxon>
        <taxon>Cichoriinae</taxon>
        <taxon>Cichorium</taxon>
    </lineage>
</organism>
<dbReference type="EMBL" id="CM042012">
    <property type="protein sequence ID" value="KAI3753859.1"/>
    <property type="molecule type" value="Genomic_DNA"/>
</dbReference>
<reference evidence="1 2" key="2">
    <citation type="journal article" date="2022" name="Mol. Ecol. Resour.">
        <title>The genomes of chicory, endive, great burdock and yacon provide insights into Asteraceae paleo-polyploidization history and plant inulin production.</title>
        <authorList>
            <person name="Fan W."/>
            <person name="Wang S."/>
            <person name="Wang H."/>
            <person name="Wang A."/>
            <person name="Jiang F."/>
            <person name="Liu H."/>
            <person name="Zhao H."/>
            <person name="Xu D."/>
            <person name="Zhang Y."/>
        </authorList>
    </citation>
    <scope>NUCLEOTIDE SEQUENCE [LARGE SCALE GENOMIC DNA]</scope>
    <source>
        <strain evidence="2">cv. Punajuju</strain>
        <tissue evidence="1">Leaves</tissue>
    </source>
</reference>
<accession>A0ACB9E4L9</accession>
<comment type="caution">
    <text evidence="1">The sequence shown here is derived from an EMBL/GenBank/DDBJ whole genome shotgun (WGS) entry which is preliminary data.</text>
</comment>
<reference evidence="2" key="1">
    <citation type="journal article" date="2022" name="Mol. Ecol. Resour.">
        <title>The genomes of chicory, endive, great burdock and yacon provide insights into Asteraceae palaeo-polyploidization history and plant inulin production.</title>
        <authorList>
            <person name="Fan W."/>
            <person name="Wang S."/>
            <person name="Wang H."/>
            <person name="Wang A."/>
            <person name="Jiang F."/>
            <person name="Liu H."/>
            <person name="Zhao H."/>
            <person name="Xu D."/>
            <person name="Zhang Y."/>
        </authorList>
    </citation>
    <scope>NUCLEOTIDE SEQUENCE [LARGE SCALE GENOMIC DNA]</scope>
    <source>
        <strain evidence="2">cv. Punajuju</strain>
    </source>
</reference>
<dbReference type="Proteomes" id="UP001055811">
    <property type="component" value="Linkage Group LG04"/>
</dbReference>
<proteinExistence type="predicted"/>
<name>A0ACB9E4L9_CICIN</name>
<evidence type="ECO:0000313" key="1">
    <source>
        <dbReference type="EMBL" id="KAI3753859.1"/>
    </source>
</evidence>
<protein>
    <submittedName>
        <fullName evidence="1">Uncharacterized protein</fullName>
    </submittedName>
</protein>
<keyword evidence="2" id="KW-1185">Reference proteome</keyword>
<evidence type="ECO:0000313" key="2">
    <source>
        <dbReference type="Proteomes" id="UP001055811"/>
    </source>
</evidence>